<proteinExistence type="predicted"/>
<comment type="caution">
    <text evidence="3">The sequence shown here is derived from an EMBL/GenBank/DDBJ whole genome shotgun (WGS) entry which is preliminary data.</text>
</comment>
<dbReference type="PANTHER" id="PTHR43625:SF40">
    <property type="entry name" value="ALDO-KETO REDUCTASE YAKC [NADP(+)]"/>
    <property type="match status" value="1"/>
</dbReference>
<feature type="domain" description="NADP-dependent oxidoreductase" evidence="2">
    <location>
        <begin position="18"/>
        <end position="309"/>
    </location>
</feature>
<gene>
    <name evidence="3" type="ORF">CVIRNUC_004878</name>
</gene>
<protein>
    <recommendedName>
        <fullName evidence="2">NADP-dependent oxidoreductase domain-containing protein</fullName>
    </recommendedName>
</protein>
<dbReference type="PANTHER" id="PTHR43625">
    <property type="entry name" value="AFLATOXIN B1 ALDEHYDE REDUCTASE"/>
    <property type="match status" value="1"/>
</dbReference>
<reference evidence="3 4" key="1">
    <citation type="submission" date="2023-10" db="EMBL/GenBank/DDBJ databases">
        <authorList>
            <person name="Maclean D."/>
            <person name="Macfadyen A."/>
        </authorList>
    </citation>
    <scope>NUCLEOTIDE SEQUENCE [LARGE SCALE GENOMIC DNA]</scope>
</reference>
<dbReference type="GO" id="GO:0016491">
    <property type="term" value="F:oxidoreductase activity"/>
    <property type="evidence" value="ECO:0007669"/>
    <property type="project" value="UniProtKB-KW"/>
</dbReference>
<accession>A0AAV1I6L9</accession>
<dbReference type="InterPro" id="IPR050791">
    <property type="entry name" value="Aldo-Keto_reductase"/>
</dbReference>
<dbReference type="SUPFAM" id="SSF51430">
    <property type="entry name" value="NAD(P)-linked oxidoreductase"/>
    <property type="match status" value="1"/>
</dbReference>
<keyword evidence="4" id="KW-1185">Reference proteome</keyword>
<dbReference type="GO" id="GO:0005737">
    <property type="term" value="C:cytoplasm"/>
    <property type="evidence" value="ECO:0007669"/>
    <property type="project" value="TreeGrafter"/>
</dbReference>
<dbReference type="Gene3D" id="3.20.20.100">
    <property type="entry name" value="NADP-dependent oxidoreductase domain"/>
    <property type="match status" value="1"/>
</dbReference>
<evidence type="ECO:0000256" key="1">
    <source>
        <dbReference type="ARBA" id="ARBA00023002"/>
    </source>
</evidence>
<evidence type="ECO:0000313" key="3">
    <source>
        <dbReference type="EMBL" id="CAK0779878.1"/>
    </source>
</evidence>
<dbReference type="EMBL" id="CAUYUE010000006">
    <property type="protein sequence ID" value="CAK0779878.1"/>
    <property type="molecule type" value="Genomic_DNA"/>
</dbReference>
<evidence type="ECO:0000259" key="2">
    <source>
        <dbReference type="Pfam" id="PF00248"/>
    </source>
</evidence>
<name>A0AAV1I6L9_9CHLO</name>
<dbReference type="Proteomes" id="UP001314263">
    <property type="component" value="Unassembled WGS sequence"/>
</dbReference>
<organism evidence="3 4">
    <name type="scientific">Coccomyxa viridis</name>
    <dbReference type="NCBI Taxonomy" id="1274662"/>
    <lineage>
        <taxon>Eukaryota</taxon>
        <taxon>Viridiplantae</taxon>
        <taxon>Chlorophyta</taxon>
        <taxon>core chlorophytes</taxon>
        <taxon>Trebouxiophyceae</taxon>
        <taxon>Trebouxiophyceae incertae sedis</taxon>
        <taxon>Coccomyxaceae</taxon>
        <taxon>Coccomyxa</taxon>
    </lineage>
</organism>
<keyword evidence="1" id="KW-0560">Oxidoreductase</keyword>
<sequence>MALPERTLKTGFFGVAEGYGAMSLTDFRNPDIVPGAEDTLRHVLKSGVTVINTAGFYGQGENEKVIGRVIKDFPRDRIKITSKWGPIFGAEGHSSDMRPSHARASCEASLKRLGTDYLDMMIFRGPAKDPHGTPIEDCIKGMADLVKEGKVKYIGLSECSPKDVRRAAAVHPIAALEMEWSLFSRDAEAELVPTARELGIGFLAYSPLGRGFLTGSITKLEDIPEQQRSFNPRMAEENFHKNMKLVESVKELAAKKGCTPGQLALAWVLARGDDVIPIPGTKRVNCFDENLAALKVSLTPAECAEIESAVPHHEVLGGRYPGEAKNLTFHYD</sequence>
<dbReference type="Pfam" id="PF00248">
    <property type="entry name" value="Aldo_ket_red"/>
    <property type="match status" value="1"/>
</dbReference>
<dbReference type="InterPro" id="IPR036812">
    <property type="entry name" value="NAD(P)_OxRdtase_dom_sf"/>
</dbReference>
<evidence type="ECO:0000313" key="4">
    <source>
        <dbReference type="Proteomes" id="UP001314263"/>
    </source>
</evidence>
<dbReference type="InterPro" id="IPR023210">
    <property type="entry name" value="NADP_OxRdtase_dom"/>
</dbReference>
<dbReference type="AlphaFoldDB" id="A0AAV1I6L9"/>